<proteinExistence type="predicted"/>
<name>A0AAV3UB45_9EURY</name>
<dbReference type="EMBL" id="BAABKX010000001">
    <property type="protein sequence ID" value="GAA5040319.1"/>
    <property type="molecule type" value="Genomic_DNA"/>
</dbReference>
<keyword evidence="2" id="KW-1185">Reference proteome</keyword>
<sequence length="702" mass="78523">MSDLSFSTDTSTSSRPRFETISNPSGVLVYDPIERIRFELHTPEPLSLHHDNVDKYPFPVSSAVTFSTDRIEIPKLVGVYGRDRDYNIVFNRSTEHGRSISSRGTPYLELYVLPIKLYLTVGSPVTLSTDDSNTVIELESESEVTLGARSLHERPIGTITVPDDIEDVMRAVSHFGSALKSTSPERSFPTLRGHPPTIERGETFSVPDTVERPDTGVELVVPPTREYVYPAASLAYYLGAEVVSGTSPRLVADGVEHALDGPTTFETEVARTLQHTFFLDCLTRTEGLYQVALNERQRIEPRIDLDFAALYEMPLEERVAEYLSVPFETLEPAIPKWHLTTDVTPTSDNDEVLPFVADDLSLIRCPAAPKKNPKRSPPAEIGDFYRSTTAEQLRRLPERLTVEPKPVDSVEHAWVGEGCPLGSNKVTLASLRRRIEQTAPERSNIQIRVVCNDEDMRAEGVVKEMYGFRTLVDYDVDIAYDLTTDEFRDLLASPIDFLHYIGHVDYEGIQCSDGILDARDVEDVAVRTFLLNACRSYEQGTELIKKGSHVGVVTLSDVSNPTATKVGRTLARLLNTGFPFRVALSIARKQTLSGYEYVTIGDGGTSLCQPQSGACHYARITRDDDGMYLFEIHSYVNQQFTIGTYYELNLEAADSKYLCSGVLDTFKLTADELDDFFELESMPFEYDGDYYWSDDISASDLC</sequence>
<dbReference type="AlphaFoldDB" id="A0AAV3UB45"/>
<evidence type="ECO:0000313" key="2">
    <source>
        <dbReference type="Proteomes" id="UP001501729"/>
    </source>
</evidence>
<dbReference type="RefSeq" id="WP_227774693.1">
    <property type="nucleotide sequence ID" value="NZ_BAABKX010000001.1"/>
</dbReference>
<dbReference type="GeneID" id="68614770"/>
<accession>A0AAV3UB45</accession>
<dbReference type="Proteomes" id="UP001501729">
    <property type="component" value="Unassembled WGS sequence"/>
</dbReference>
<evidence type="ECO:0000313" key="1">
    <source>
        <dbReference type="EMBL" id="GAA5040319.1"/>
    </source>
</evidence>
<protein>
    <recommendedName>
        <fullName evidence="3">Caspase family protein</fullName>
    </recommendedName>
</protein>
<comment type="caution">
    <text evidence="1">The sequence shown here is derived from an EMBL/GenBank/DDBJ whole genome shotgun (WGS) entry which is preliminary data.</text>
</comment>
<organism evidence="1 2">
    <name type="scientific">Haladaptatus pallidirubidus</name>
    <dbReference type="NCBI Taxonomy" id="1008152"/>
    <lineage>
        <taxon>Archaea</taxon>
        <taxon>Methanobacteriati</taxon>
        <taxon>Methanobacteriota</taxon>
        <taxon>Stenosarchaea group</taxon>
        <taxon>Halobacteria</taxon>
        <taxon>Halobacteriales</taxon>
        <taxon>Haladaptataceae</taxon>
        <taxon>Haladaptatus</taxon>
    </lineage>
</organism>
<gene>
    <name evidence="1" type="ORF">GCM10025751_00760</name>
</gene>
<evidence type="ECO:0008006" key="3">
    <source>
        <dbReference type="Google" id="ProtNLM"/>
    </source>
</evidence>
<reference evidence="1 2" key="1">
    <citation type="journal article" date="2019" name="Int. J. Syst. Evol. Microbiol.">
        <title>The Global Catalogue of Microorganisms (GCM) 10K type strain sequencing project: providing services to taxonomists for standard genome sequencing and annotation.</title>
        <authorList>
            <consortium name="The Broad Institute Genomics Platform"/>
            <consortium name="The Broad Institute Genome Sequencing Center for Infectious Disease"/>
            <person name="Wu L."/>
            <person name="Ma J."/>
        </authorList>
    </citation>
    <scope>NUCLEOTIDE SEQUENCE [LARGE SCALE GENOMIC DNA]</scope>
    <source>
        <strain evidence="1 2">JCM 17504</strain>
    </source>
</reference>